<gene>
    <name evidence="1" type="ORF">AOQ84DRAFT_281810</name>
</gene>
<accession>A0A8E2FCH0</accession>
<reference evidence="1 2" key="1">
    <citation type="journal article" date="2016" name="Nat. Commun.">
        <title>Ectomycorrhizal ecology is imprinted in the genome of the dominant symbiotic fungus Cenococcum geophilum.</title>
        <authorList>
            <consortium name="DOE Joint Genome Institute"/>
            <person name="Peter M."/>
            <person name="Kohler A."/>
            <person name="Ohm R.A."/>
            <person name="Kuo A."/>
            <person name="Krutzmann J."/>
            <person name="Morin E."/>
            <person name="Arend M."/>
            <person name="Barry K.W."/>
            <person name="Binder M."/>
            <person name="Choi C."/>
            <person name="Clum A."/>
            <person name="Copeland A."/>
            <person name="Grisel N."/>
            <person name="Haridas S."/>
            <person name="Kipfer T."/>
            <person name="LaButti K."/>
            <person name="Lindquist E."/>
            <person name="Lipzen A."/>
            <person name="Maire R."/>
            <person name="Meier B."/>
            <person name="Mihaltcheva S."/>
            <person name="Molinier V."/>
            <person name="Murat C."/>
            <person name="Poggeler S."/>
            <person name="Quandt C.A."/>
            <person name="Sperisen C."/>
            <person name="Tritt A."/>
            <person name="Tisserant E."/>
            <person name="Crous P.W."/>
            <person name="Henrissat B."/>
            <person name="Nehls U."/>
            <person name="Egli S."/>
            <person name="Spatafora J.W."/>
            <person name="Grigoriev I.V."/>
            <person name="Martin F.M."/>
        </authorList>
    </citation>
    <scope>NUCLEOTIDE SEQUENCE [LARGE SCALE GENOMIC DNA]</scope>
    <source>
        <strain evidence="1 2">CBS 207.34</strain>
    </source>
</reference>
<protein>
    <submittedName>
        <fullName evidence="1">Uncharacterized protein</fullName>
    </submittedName>
</protein>
<keyword evidence="2" id="KW-1185">Reference proteome</keyword>
<dbReference type="Proteomes" id="UP000250140">
    <property type="component" value="Unassembled WGS sequence"/>
</dbReference>
<feature type="non-terminal residue" evidence="1">
    <location>
        <position position="64"/>
    </location>
</feature>
<dbReference type="AlphaFoldDB" id="A0A8E2FCH0"/>
<sequence>KTYDSQDSLVVTHRTTDWPVTSLDRAERTGRLRTGRLVLWYLWSYVLEVRERAVYILIAKAGLS</sequence>
<evidence type="ECO:0000313" key="2">
    <source>
        <dbReference type="Proteomes" id="UP000250140"/>
    </source>
</evidence>
<evidence type="ECO:0000313" key="1">
    <source>
        <dbReference type="EMBL" id="OCL14096.1"/>
    </source>
</evidence>
<organism evidence="1 2">
    <name type="scientific">Glonium stellatum</name>
    <dbReference type="NCBI Taxonomy" id="574774"/>
    <lineage>
        <taxon>Eukaryota</taxon>
        <taxon>Fungi</taxon>
        <taxon>Dikarya</taxon>
        <taxon>Ascomycota</taxon>
        <taxon>Pezizomycotina</taxon>
        <taxon>Dothideomycetes</taxon>
        <taxon>Pleosporomycetidae</taxon>
        <taxon>Gloniales</taxon>
        <taxon>Gloniaceae</taxon>
        <taxon>Glonium</taxon>
    </lineage>
</organism>
<dbReference type="EMBL" id="KV748618">
    <property type="protein sequence ID" value="OCL14096.1"/>
    <property type="molecule type" value="Genomic_DNA"/>
</dbReference>
<proteinExistence type="predicted"/>
<name>A0A8E2FCH0_9PEZI</name>